<dbReference type="CDD" id="cd00093">
    <property type="entry name" value="HTH_XRE"/>
    <property type="match status" value="1"/>
</dbReference>
<evidence type="ECO:0000259" key="2">
    <source>
        <dbReference type="PROSITE" id="PS50943"/>
    </source>
</evidence>
<dbReference type="EMBL" id="CP114413">
    <property type="protein sequence ID" value="WAZ26704.1"/>
    <property type="molecule type" value="Genomic_DNA"/>
</dbReference>
<name>A0ABY7KV08_9ACTN</name>
<gene>
    <name evidence="3" type="ORF">STRCI_008321</name>
</gene>
<proteinExistence type="predicted"/>
<keyword evidence="4" id="KW-1185">Reference proteome</keyword>
<dbReference type="PANTHER" id="PTHR11102">
    <property type="entry name" value="SEL-1-LIKE PROTEIN"/>
    <property type="match status" value="1"/>
</dbReference>
<feature type="compositionally biased region" description="Pro residues" evidence="1">
    <location>
        <begin position="405"/>
        <end position="414"/>
    </location>
</feature>
<organism evidence="3 4">
    <name type="scientific">Streptomyces cinnabarinus</name>
    <dbReference type="NCBI Taxonomy" id="67287"/>
    <lineage>
        <taxon>Bacteria</taxon>
        <taxon>Bacillati</taxon>
        <taxon>Actinomycetota</taxon>
        <taxon>Actinomycetes</taxon>
        <taxon>Kitasatosporales</taxon>
        <taxon>Streptomycetaceae</taxon>
        <taxon>Streptomyces</taxon>
    </lineage>
</organism>
<accession>A0ABY7KV08</accession>
<dbReference type="SMART" id="SM00530">
    <property type="entry name" value="HTH_XRE"/>
    <property type="match status" value="1"/>
</dbReference>
<sequence length="943" mass="102079">MYDGSGRRSPARDELCRRLAEGRARAGLDLTQLAHQSNLRRTTVSKALSSSGGVPSADTVAALARALRLSVGELLQLQRKAAEESGAPSAHASGPGRSIGQWEPHELEVHPAGLGKTVSGGGVRTLPGYVPRRHDQALAAAVRDASGGRSKIVFLVGSSSTGKTRACWEAVQPLAVKGWRLWHPFDPTRAQAALEELQQVRPRTVVWLNEAQHYLGDPAVGELVAAAVHRLLSDEQRGPVLVLGTLWPEYAHQYTALPTPGGHDPHSRARELLAGHTLTVPDTFDTSALTAAAALAENGDGLLADALTRTRDHGRVAQDLAGAPELLRRYEQSTPPARALLEAAMDARRLGVRLHLRHAFLTDAAAGYLSEHDYDQLTDHWAEAAYAELAQPVHGKQAPLRRTTPRPPQHPPTPTTSANNAAPPAGPVFRLADYLEQHGRTTRRHLCPPASFWHAAHTHLTHPDDLHKLTEAAEDRHRLQWAHHLRHRAADHGSTQALHTLAVMQEEAGDREGAEALARQAADHGSPRALLRLAGMRERAGDREEAEALARQAADHGSPRALLRLAGMRERAGDREGAEAFARQAADHGDIDALRRLAEMREEAGDREGAEAFARQAADCGSTHALYSLAEMRERAGDREGAEVLVREAADCGSTHALYSLAEMREQAGDREGAEALVREAADHGDTDALLIVAVMQEEAGDREGAEALARQATSHGFTAALTYLAGMREQSGARRDAEALYWEAADCGSTHALYHLARMREETGDRDGAEALVRQAAQHGDTDALRRLAEMRERAGDGEGADVLAREAVGHGDTDVLLRLARMREEAGDREGADVLAREAVGHGDTDVLLRLARMREEAGDREGAEVLVRQAAHHGSTDAIRRLAEMREEAGDREGAEALVRQAADHGDTDALFFMPGTWQLLTRLWPHGLDPDGTPTPPWQ</sequence>
<dbReference type="SMART" id="SM00671">
    <property type="entry name" value="SEL1"/>
    <property type="match status" value="9"/>
</dbReference>
<dbReference type="Pfam" id="PF01381">
    <property type="entry name" value="HTH_3"/>
    <property type="match status" value="1"/>
</dbReference>
<feature type="region of interest" description="Disordered" evidence="1">
    <location>
        <begin position="80"/>
        <end position="101"/>
    </location>
</feature>
<evidence type="ECO:0000313" key="4">
    <source>
        <dbReference type="Proteomes" id="UP001164439"/>
    </source>
</evidence>
<dbReference type="Gene3D" id="1.10.260.40">
    <property type="entry name" value="lambda repressor-like DNA-binding domains"/>
    <property type="match status" value="1"/>
</dbReference>
<dbReference type="PANTHER" id="PTHR11102:SF160">
    <property type="entry name" value="ERAD-ASSOCIATED E3 UBIQUITIN-PROTEIN LIGASE COMPONENT HRD3"/>
    <property type="match status" value="1"/>
</dbReference>
<protein>
    <submittedName>
        <fullName evidence="3">Helix-turn-helix domain-containing/SEL1-like repeat protein</fullName>
    </submittedName>
</protein>
<dbReference type="SUPFAM" id="SSF81901">
    <property type="entry name" value="HCP-like"/>
    <property type="match status" value="2"/>
</dbReference>
<dbReference type="InterPro" id="IPR011990">
    <property type="entry name" value="TPR-like_helical_dom_sf"/>
</dbReference>
<dbReference type="InterPro" id="IPR006597">
    <property type="entry name" value="Sel1-like"/>
</dbReference>
<dbReference type="Proteomes" id="UP001164439">
    <property type="component" value="Chromosome"/>
</dbReference>
<feature type="domain" description="HTH cro/C1-type" evidence="2">
    <location>
        <begin position="19"/>
        <end position="74"/>
    </location>
</feature>
<dbReference type="Gene3D" id="1.25.40.10">
    <property type="entry name" value="Tetratricopeptide repeat domain"/>
    <property type="match status" value="3"/>
</dbReference>
<dbReference type="InterPro" id="IPR001387">
    <property type="entry name" value="Cro/C1-type_HTH"/>
</dbReference>
<evidence type="ECO:0000313" key="3">
    <source>
        <dbReference type="EMBL" id="WAZ26704.1"/>
    </source>
</evidence>
<feature type="region of interest" description="Disordered" evidence="1">
    <location>
        <begin position="392"/>
        <end position="423"/>
    </location>
</feature>
<dbReference type="RefSeq" id="WP_269664190.1">
    <property type="nucleotide sequence ID" value="NZ_CP114413.1"/>
</dbReference>
<dbReference type="InterPro" id="IPR010982">
    <property type="entry name" value="Lambda_DNA-bd_dom_sf"/>
</dbReference>
<dbReference type="SUPFAM" id="SSF47413">
    <property type="entry name" value="lambda repressor-like DNA-binding domains"/>
    <property type="match status" value="1"/>
</dbReference>
<evidence type="ECO:0000256" key="1">
    <source>
        <dbReference type="SAM" id="MobiDB-lite"/>
    </source>
</evidence>
<reference evidence="3" key="1">
    <citation type="submission" date="2022-12" db="EMBL/GenBank/DDBJ databases">
        <authorList>
            <person name="Ruckert C."/>
            <person name="Busche T."/>
            <person name="Kalinowski J."/>
            <person name="Wittmann C."/>
        </authorList>
    </citation>
    <scope>NUCLEOTIDE SEQUENCE</scope>
    <source>
        <strain evidence="3">DSM 40467</strain>
    </source>
</reference>
<dbReference type="PROSITE" id="PS50943">
    <property type="entry name" value="HTH_CROC1"/>
    <property type="match status" value="1"/>
</dbReference>
<dbReference type="InterPro" id="IPR050767">
    <property type="entry name" value="Sel1_AlgK"/>
</dbReference>